<keyword evidence="11" id="KW-1185">Reference proteome</keyword>
<keyword evidence="5" id="KW-0862">Zinc</keyword>
<proteinExistence type="predicted"/>
<evidence type="ECO:0000256" key="3">
    <source>
        <dbReference type="ARBA" id="ARBA00022737"/>
    </source>
</evidence>
<dbReference type="PROSITE" id="PS50157">
    <property type="entry name" value="ZINC_FINGER_C2H2_2"/>
    <property type="match status" value="3"/>
</dbReference>
<dbReference type="OrthoDB" id="8117402at2759"/>
<evidence type="ECO:0000256" key="2">
    <source>
        <dbReference type="ARBA" id="ARBA00022723"/>
    </source>
</evidence>
<dbReference type="SMART" id="SM00355">
    <property type="entry name" value="ZnF_C2H2"/>
    <property type="match status" value="3"/>
</dbReference>
<dbReference type="PANTHER" id="PTHR23235:SF120">
    <property type="entry name" value="KRUPPEL-LIKE FACTOR 15"/>
    <property type="match status" value="1"/>
</dbReference>
<evidence type="ECO:0000313" key="10">
    <source>
        <dbReference type="EMBL" id="KAF9959245.1"/>
    </source>
</evidence>
<gene>
    <name evidence="10" type="ORF">BGZ65_000677</name>
</gene>
<feature type="domain" description="C2H2-type" evidence="9">
    <location>
        <begin position="343"/>
        <end position="368"/>
    </location>
</feature>
<dbReference type="GO" id="GO:0000978">
    <property type="term" value="F:RNA polymerase II cis-regulatory region sequence-specific DNA binding"/>
    <property type="evidence" value="ECO:0007669"/>
    <property type="project" value="TreeGrafter"/>
</dbReference>
<dbReference type="Pfam" id="PF00096">
    <property type="entry name" value="zf-C2H2"/>
    <property type="match status" value="3"/>
</dbReference>
<dbReference type="InterPro" id="IPR036236">
    <property type="entry name" value="Znf_C2H2_sf"/>
</dbReference>
<name>A0A9P6J2W1_9FUNG</name>
<feature type="compositionally biased region" description="Basic and acidic residues" evidence="8">
    <location>
        <begin position="290"/>
        <end position="300"/>
    </location>
</feature>
<evidence type="ECO:0000256" key="1">
    <source>
        <dbReference type="ARBA" id="ARBA00004123"/>
    </source>
</evidence>
<dbReference type="InterPro" id="IPR013087">
    <property type="entry name" value="Znf_C2H2_type"/>
</dbReference>
<organism evidence="10 11">
    <name type="scientific">Modicella reniformis</name>
    <dbReference type="NCBI Taxonomy" id="1440133"/>
    <lineage>
        <taxon>Eukaryota</taxon>
        <taxon>Fungi</taxon>
        <taxon>Fungi incertae sedis</taxon>
        <taxon>Mucoromycota</taxon>
        <taxon>Mortierellomycotina</taxon>
        <taxon>Mortierellomycetes</taxon>
        <taxon>Mortierellales</taxon>
        <taxon>Mortierellaceae</taxon>
        <taxon>Modicella</taxon>
    </lineage>
</organism>
<protein>
    <recommendedName>
        <fullName evidence="9">C2H2-type domain-containing protein</fullName>
    </recommendedName>
</protein>
<dbReference type="GO" id="GO:0005634">
    <property type="term" value="C:nucleus"/>
    <property type="evidence" value="ECO:0007669"/>
    <property type="project" value="UniProtKB-SubCell"/>
</dbReference>
<comment type="subcellular location">
    <subcellularLocation>
        <location evidence="1">Nucleus</location>
    </subcellularLocation>
</comment>
<evidence type="ECO:0000313" key="11">
    <source>
        <dbReference type="Proteomes" id="UP000749646"/>
    </source>
</evidence>
<keyword evidence="4 7" id="KW-0863">Zinc-finger</keyword>
<dbReference type="FunFam" id="3.30.160.60:FF:000145">
    <property type="entry name" value="Zinc finger protein 574"/>
    <property type="match status" value="1"/>
</dbReference>
<evidence type="ECO:0000256" key="6">
    <source>
        <dbReference type="ARBA" id="ARBA00023242"/>
    </source>
</evidence>
<dbReference type="GO" id="GO:0008270">
    <property type="term" value="F:zinc ion binding"/>
    <property type="evidence" value="ECO:0007669"/>
    <property type="project" value="UniProtKB-KW"/>
</dbReference>
<sequence length="407" mass="44388">MTSLEQFWTDTYTNSPDFNLVGAAVSSTPAQGSILNLNLGLTSPPPSLASTIQSGQNGSSADVTASAQDSTQGHLRLQAETALLDFVLFDDIVPPSPISTLSTPMTNSLSSVDIKEDKTNELALQLVAAAASMMNQPSMIDAQASDVIGSLFSDVDLSPSMEMASPITDLSGNHLPQEWTFAQMSQTFSFDFNNSSNYLDSISTTAAPLSTFSMQSSPMLPTAVSSPQLDLGILLSLFNQHQQQQQQQQQQLQQLLSPLIASMMPSLTSTVEQSELQMTETTSATNPLKRKSDDIANQKADDDESSSSSPRQFACSICGRAFSRLFNLNTHERTHDRSKARLFACPEQGCKKSFTRKNDLQRHQISIHGVLEIHNCQKCHKSFSRRDALRRHMGLKNCEDDVEPSSA</sequence>
<dbReference type="PANTHER" id="PTHR23235">
    <property type="entry name" value="KRUEPPEL-LIKE TRANSCRIPTION FACTOR"/>
    <property type="match status" value="1"/>
</dbReference>
<evidence type="ECO:0000259" key="9">
    <source>
        <dbReference type="PROSITE" id="PS50157"/>
    </source>
</evidence>
<dbReference type="EMBL" id="JAAAHW010006517">
    <property type="protein sequence ID" value="KAF9959245.1"/>
    <property type="molecule type" value="Genomic_DNA"/>
</dbReference>
<reference evidence="10" key="1">
    <citation type="journal article" date="2020" name="Fungal Divers.">
        <title>Resolving the Mortierellaceae phylogeny through synthesis of multi-gene phylogenetics and phylogenomics.</title>
        <authorList>
            <person name="Vandepol N."/>
            <person name="Liber J."/>
            <person name="Desiro A."/>
            <person name="Na H."/>
            <person name="Kennedy M."/>
            <person name="Barry K."/>
            <person name="Grigoriev I.V."/>
            <person name="Miller A.N."/>
            <person name="O'Donnell K."/>
            <person name="Stajich J.E."/>
            <person name="Bonito G."/>
        </authorList>
    </citation>
    <scope>NUCLEOTIDE SEQUENCE</scope>
    <source>
        <strain evidence="10">MES-2147</strain>
    </source>
</reference>
<feature type="domain" description="C2H2-type" evidence="9">
    <location>
        <begin position="374"/>
        <end position="401"/>
    </location>
</feature>
<dbReference type="GO" id="GO:0000981">
    <property type="term" value="F:DNA-binding transcription factor activity, RNA polymerase II-specific"/>
    <property type="evidence" value="ECO:0007669"/>
    <property type="project" value="TreeGrafter"/>
</dbReference>
<dbReference type="Gene3D" id="3.30.160.60">
    <property type="entry name" value="Classic Zinc Finger"/>
    <property type="match status" value="3"/>
</dbReference>
<keyword evidence="6" id="KW-0539">Nucleus</keyword>
<comment type="caution">
    <text evidence="10">The sequence shown here is derived from an EMBL/GenBank/DDBJ whole genome shotgun (WGS) entry which is preliminary data.</text>
</comment>
<keyword evidence="2" id="KW-0479">Metal-binding</keyword>
<evidence type="ECO:0000256" key="5">
    <source>
        <dbReference type="ARBA" id="ARBA00022833"/>
    </source>
</evidence>
<dbReference type="AlphaFoldDB" id="A0A9P6J2W1"/>
<accession>A0A9P6J2W1</accession>
<evidence type="ECO:0000256" key="7">
    <source>
        <dbReference type="PROSITE-ProRule" id="PRU00042"/>
    </source>
</evidence>
<dbReference type="PROSITE" id="PS00028">
    <property type="entry name" value="ZINC_FINGER_C2H2_1"/>
    <property type="match status" value="2"/>
</dbReference>
<feature type="domain" description="C2H2-type" evidence="9">
    <location>
        <begin position="313"/>
        <end position="340"/>
    </location>
</feature>
<feature type="region of interest" description="Disordered" evidence="8">
    <location>
        <begin position="268"/>
        <end position="311"/>
    </location>
</feature>
<feature type="compositionally biased region" description="Polar residues" evidence="8">
    <location>
        <begin position="268"/>
        <end position="286"/>
    </location>
</feature>
<evidence type="ECO:0000256" key="8">
    <source>
        <dbReference type="SAM" id="MobiDB-lite"/>
    </source>
</evidence>
<keyword evidence="3" id="KW-0677">Repeat</keyword>
<dbReference type="SUPFAM" id="SSF57667">
    <property type="entry name" value="beta-beta-alpha zinc fingers"/>
    <property type="match status" value="2"/>
</dbReference>
<evidence type="ECO:0000256" key="4">
    <source>
        <dbReference type="ARBA" id="ARBA00022771"/>
    </source>
</evidence>
<dbReference type="Proteomes" id="UP000749646">
    <property type="component" value="Unassembled WGS sequence"/>
</dbReference>